<organism evidence="1 2">
    <name type="scientific">Bacillus cereus (strain AH187)</name>
    <dbReference type="NCBI Taxonomy" id="405534"/>
    <lineage>
        <taxon>Bacteria</taxon>
        <taxon>Bacillati</taxon>
        <taxon>Bacillota</taxon>
        <taxon>Bacilli</taxon>
        <taxon>Bacillales</taxon>
        <taxon>Bacillaceae</taxon>
        <taxon>Bacillus</taxon>
        <taxon>Bacillus cereus group</taxon>
    </lineage>
</organism>
<reference evidence="1 2" key="1">
    <citation type="submission" date="2008-10" db="EMBL/GenBank/DDBJ databases">
        <title>Genome sequence of Bacillus cereus AH187.</title>
        <authorList>
            <person name="Dodson R.J."/>
            <person name="Durkin A.S."/>
            <person name="Rosovitz M.J."/>
            <person name="Rasko D.A."/>
            <person name="Kolsto A.B."/>
            <person name="Okstad O.A."/>
            <person name="Ravel J."/>
            <person name="Sutton G."/>
        </authorList>
    </citation>
    <scope>NUCLEOTIDE SEQUENCE [LARGE SCALE GENOMIC DNA]</scope>
    <source>
        <strain evidence="1 2">AH187</strain>
    </source>
</reference>
<gene>
    <name evidence="1" type="ordered locus">BCAH187_A3143</name>
</gene>
<dbReference type="EMBL" id="CP001177">
    <property type="protein sequence ID" value="ACJ82501.1"/>
    <property type="molecule type" value="Genomic_DNA"/>
</dbReference>
<accession>B7HWL4</accession>
<proteinExistence type="predicted"/>
<name>B7HWL4_BACC7</name>
<protein>
    <submittedName>
        <fullName evidence="1">Uncharacterized protein</fullName>
    </submittedName>
</protein>
<evidence type="ECO:0000313" key="1">
    <source>
        <dbReference type="EMBL" id="ACJ82501.1"/>
    </source>
</evidence>
<dbReference type="AlphaFoldDB" id="B7HWL4"/>
<dbReference type="Proteomes" id="UP000002214">
    <property type="component" value="Chromosome"/>
</dbReference>
<dbReference type="KEGG" id="bcr:BCAH187_A3143"/>
<dbReference type="HOGENOM" id="CLU_3304185_0_0_9"/>
<evidence type="ECO:0000313" key="2">
    <source>
        <dbReference type="Proteomes" id="UP000002214"/>
    </source>
</evidence>
<sequence>MVIIRFFEIKNFEMQFGHTVLKRNFDKNQYFIFIFKIYK</sequence>